<dbReference type="InterPro" id="IPR020946">
    <property type="entry name" value="Flavin_mOase-like"/>
</dbReference>
<feature type="region of interest" description="Disordered" evidence="6">
    <location>
        <begin position="242"/>
        <end position="262"/>
    </location>
</feature>
<gene>
    <name evidence="7" type="ORF">A1O5_03713</name>
</gene>
<dbReference type="AlphaFoldDB" id="W9WWI1"/>
<evidence type="ECO:0008006" key="9">
    <source>
        <dbReference type="Google" id="ProtNLM"/>
    </source>
</evidence>
<reference evidence="7 8" key="1">
    <citation type="submission" date="2013-03" db="EMBL/GenBank/DDBJ databases">
        <title>The Genome Sequence of Cladophialophora psammophila CBS 110553.</title>
        <authorList>
            <consortium name="The Broad Institute Genomics Platform"/>
            <person name="Cuomo C."/>
            <person name="de Hoog S."/>
            <person name="Gorbushina A."/>
            <person name="Walker B."/>
            <person name="Young S.K."/>
            <person name="Zeng Q."/>
            <person name="Gargeya S."/>
            <person name="Fitzgerald M."/>
            <person name="Haas B."/>
            <person name="Abouelleil A."/>
            <person name="Allen A.W."/>
            <person name="Alvarado L."/>
            <person name="Arachchi H.M."/>
            <person name="Berlin A.M."/>
            <person name="Chapman S.B."/>
            <person name="Gainer-Dewar J."/>
            <person name="Goldberg J."/>
            <person name="Griggs A."/>
            <person name="Gujja S."/>
            <person name="Hansen M."/>
            <person name="Howarth C."/>
            <person name="Imamovic A."/>
            <person name="Ireland A."/>
            <person name="Larimer J."/>
            <person name="McCowan C."/>
            <person name="Murphy C."/>
            <person name="Pearson M."/>
            <person name="Poon T.W."/>
            <person name="Priest M."/>
            <person name="Roberts A."/>
            <person name="Saif S."/>
            <person name="Shea T."/>
            <person name="Sisk P."/>
            <person name="Sykes S."/>
            <person name="Wortman J."/>
            <person name="Nusbaum C."/>
            <person name="Birren B."/>
        </authorList>
    </citation>
    <scope>NUCLEOTIDE SEQUENCE [LARGE SCALE GENOMIC DNA]</scope>
    <source>
        <strain evidence="7 8">CBS 110553</strain>
    </source>
</reference>
<keyword evidence="5" id="KW-0560">Oxidoreductase</keyword>
<evidence type="ECO:0000256" key="6">
    <source>
        <dbReference type="SAM" id="MobiDB-lite"/>
    </source>
</evidence>
<dbReference type="Proteomes" id="UP000019471">
    <property type="component" value="Unassembled WGS sequence"/>
</dbReference>
<proteinExistence type="inferred from homology"/>
<dbReference type="GO" id="GO:0004499">
    <property type="term" value="F:N,N-dimethylaniline monooxygenase activity"/>
    <property type="evidence" value="ECO:0007669"/>
    <property type="project" value="InterPro"/>
</dbReference>
<dbReference type="Gene3D" id="3.50.50.60">
    <property type="entry name" value="FAD/NAD(P)-binding domain"/>
    <property type="match status" value="2"/>
</dbReference>
<sequence length="571" mass="65306">MPLLTAPKYTAEQVPDHPHGAPAPVKIIHIGAGASGLLFAHKARKFLKNYELICYEKNSVIGGTWYENRYPGCACDVPAHNYTYPFEPNTEWSGFYSYAGEIQDYFVRFAKKYDVESYVVFNTEVKQVTWSEEQGKWHVNLQKADGGLFTDSCNVLVNGAGVVNRWKWPDIDGLHDFKGTLAHSADWDPNIDWKGKRVALIGTGSSSIQILPEVQPGAEHVTVFIRNQYYVAPTGITLSNKEADPEAMEPGGPSAHRYTETEKQKFRDDPEYLLQYRRKIERHMASGFRLFFRGSEQNLQAKAGMKMYMEHLLGDNEELKQRIIPQWSPGCRRITPGEGYLQALLQKNVSPVYSAIVKVIPEGIVTADGATHNVDILICATGFQVQFLPWFNIVGLGGRVMQDYEPNVYGSISVPHFPNYFIVNGPRGNWGQGCSLPTHEVQVEYIIQMVKKIQEDGIKFVQPREDLTFQLNEYMDAWHRKHSVWAEDCKSWYKDNKRDGRVYIWSGSMQSLMKFLKHPRLEHYDVVYKDPGNVFQFMGNGWTVNEWENMETGNIPVDYIRNDEDAPYNIE</sequence>
<dbReference type="GeneID" id="19188441"/>
<name>W9WWI1_9EURO</name>
<keyword evidence="8" id="KW-1185">Reference proteome</keyword>
<organism evidence="7 8">
    <name type="scientific">Cladophialophora psammophila CBS 110553</name>
    <dbReference type="NCBI Taxonomy" id="1182543"/>
    <lineage>
        <taxon>Eukaryota</taxon>
        <taxon>Fungi</taxon>
        <taxon>Dikarya</taxon>
        <taxon>Ascomycota</taxon>
        <taxon>Pezizomycotina</taxon>
        <taxon>Eurotiomycetes</taxon>
        <taxon>Chaetothyriomycetidae</taxon>
        <taxon>Chaetothyriales</taxon>
        <taxon>Herpotrichiellaceae</taxon>
        <taxon>Cladophialophora</taxon>
    </lineage>
</organism>
<comment type="caution">
    <text evidence="7">The sequence shown here is derived from an EMBL/GenBank/DDBJ whole genome shotgun (WGS) entry which is preliminary data.</text>
</comment>
<evidence type="ECO:0000313" key="8">
    <source>
        <dbReference type="Proteomes" id="UP000019471"/>
    </source>
</evidence>
<protein>
    <recommendedName>
        <fullName evidence="9">Cyclohexanone monooxygenase</fullName>
    </recommendedName>
</protein>
<dbReference type="GO" id="GO:0050661">
    <property type="term" value="F:NADP binding"/>
    <property type="evidence" value="ECO:0007669"/>
    <property type="project" value="InterPro"/>
</dbReference>
<dbReference type="PANTHER" id="PTHR42877">
    <property type="entry name" value="L-ORNITHINE N(5)-MONOOXYGENASE-RELATED"/>
    <property type="match status" value="1"/>
</dbReference>
<evidence type="ECO:0000256" key="3">
    <source>
        <dbReference type="ARBA" id="ARBA00022630"/>
    </source>
</evidence>
<comment type="cofactor">
    <cofactor evidence="1">
        <name>FAD</name>
        <dbReference type="ChEBI" id="CHEBI:57692"/>
    </cofactor>
</comment>
<accession>W9WWI1</accession>
<dbReference type="Pfam" id="PF00743">
    <property type="entry name" value="FMO-like"/>
    <property type="match status" value="1"/>
</dbReference>
<dbReference type="PRINTS" id="PR00370">
    <property type="entry name" value="FMOXYGENASE"/>
</dbReference>
<dbReference type="PANTHER" id="PTHR42877:SF8">
    <property type="entry name" value="MONOOXYGENASE"/>
    <property type="match status" value="1"/>
</dbReference>
<dbReference type="EMBL" id="AMGX01000005">
    <property type="protein sequence ID" value="EXJ72567.1"/>
    <property type="molecule type" value="Genomic_DNA"/>
</dbReference>
<keyword evidence="3" id="KW-0285">Flavoprotein</keyword>
<evidence type="ECO:0000256" key="1">
    <source>
        <dbReference type="ARBA" id="ARBA00001974"/>
    </source>
</evidence>
<evidence type="ECO:0000256" key="5">
    <source>
        <dbReference type="ARBA" id="ARBA00023002"/>
    </source>
</evidence>
<dbReference type="SUPFAM" id="SSF51905">
    <property type="entry name" value="FAD/NAD(P)-binding domain"/>
    <property type="match status" value="2"/>
</dbReference>
<comment type="similarity">
    <text evidence="2">Belongs to the FAD-binding monooxygenase family.</text>
</comment>
<dbReference type="HOGENOM" id="CLU_006937_6_2_1"/>
<evidence type="ECO:0000313" key="7">
    <source>
        <dbReference type="EMBL" id="EXJ72567.1"/>
    </source>
</evidence>
<dbReference type="InterPro" id="IPR051209">
    <property type="entry name" value="FAD-bind_Monooxygenase_sf"/>
</dbReference>
<dbReference type="InterPro" id="IPR000960">
    <property type="entry name" value="Flavin_mOase"/>
</dbReference>
<dbReference type="OrthoDB" id="74360at2759"/>
<keyword evidence="4" id="KW-0274">FAD</keyword>
<dbReference type="eggNOG" id="KOG1399">
    <property type="taxonomic scope" value="Eukaryota"/>
</dbReference>
<evidence type="ECO:0000256" key="4">
    <source>
        <dbReference type="ARBA" id="ARBA00022827"/>
    </source>
</evidence>
<dbReference type="InterPro" id="IPR036188">
    <property type="entry name" value="FAD/NAD-bd_sf"/>
</dbReference>
<evidence type="ECO:0000256" key="2">
    <source>
        <dbReference type="ARBA" id="ARBA00010139"/>
    </source>
</evidence>
<dbReference type="GO" id="GO:0050660">
    <property type="term" value="F:flavin adenine dinucleotide binding"/>
    <property type="evidence" value="ECO:0007669"/>
    <property type="project" value="InterPro"/>
</dbReference>
<dbReference type="RefSeq" id="XP_007742514.1">
    <property type="nucleotide sequence ID" value="XM_007744324.1"/>
</dbReference>